<feature type="domain" description="TraG P-loop" evidence="5">
    <location>
        <begin position="656"/>
        <end position="763"/>
    </location>
</feature>
<accession>A0ABZ2XNN4</accession>
<name>A0ABZ2XNN4_9RHOO</name>
<evidence type="ECO:0008006" key="8">
    <source>
        <dbReference type="Google" id="ProtNLM"/>
    </source>
</evidence>
<keyword evidence="2" id="KW-0547">Nucleotide-binding</keyword>
<evidence type="ECO:0000256" key="1">
    <source>
        <dbReference type="ARBA" id="ARBA00006512"/>
    </source>
</evidence>
<evidence type="ECO:0000259" key="4">
    <source>
        <dbReference type="Pfam" id="PF03135"/>
    </source>
</evidence>
<sequence length="832" mass="95309">MLNIKQIVKNYEDSARSFGELVPFMAQIAPDLMVNKDGSILACYTMEGVDQEGLPQSEIDHYANLVEHAFRGFGERFTVWFTVDRRRITEYPNSKFENEVSKYIDDLWREQFEQSGQYKNSLYLSVLYTPPSGADGFMEKLTHYIKNESMPVLKAIWKAFMVSISKKRTFDFDANQMMAFVSDMEEKLSSFEQTLMDIDLRRMRGDVLLGFLHRRASPTCTQERVKMPEIPMYMDSYLNTDTLVSRGDTLKFVGSSGTRHIAAMSLKDWPDWTMPGILDDLLAIPNELTISQVFRFSDNQKAKAHIESVERHQRSMQKTFFQYIKESFTKEETTNVNQGRVLLAQDANDALTEMTTVNRSYGYYNLSVVAFGNTENEAEVALRNVNQVLQRRGYLTVRETMHLLSAFAGTIPGQAEALVRWSFVSSGNLADLAPVRTLGIGKRFNDYFKDQRGDGKDQPALTVLSTEFATPYYFNFHQADLAHTLVVGPSRTGKSSFMNFLISQFQKYTPCNTFIFDKDYSCKIPTLMQGGTHVDMGLNSKDTIALNPMRLLGVPEARPWINHWLEMLLSAKGRELKSADLDSLKNALDQLASQPESMWRLQSLTPFLSNELKEELHPWVSTGAYAKFFDNDQDTFQVGDKTCIEMGGLFANETVAALFIDYAFYCIQEKLDGRPTLIYIEEAWFMLANKQFSKGIDNWLRTLAKKNAFLIMATQSLNEVARSPIFATIIDNIPNRIYLPNINAMAHAEMYQNTFGLNEEQIYRIRNGIPKRNYYVVTPKLSRMVDAQLPPEIMAIVRSDSKAQKVFSKHYETRETVEGWRDNYMNEVLGYA</sequence>
<dbReference type="PANTHER" id="PTHR30121">
    <property type="entry name" value="UNCHARACTERIZED PROTEIN YJGR-RELATED"/>
    <property type="match status" value="1"/>
</dbReference>
<dbReference type="PANTHER" id="PTHR30121:SF12">
    <property type="entry name" value="TYPE IV SECRETION SYSTEM PROTEIN CAGE"/>
    <property type="match status" value="1"/>
</dbReference>
<keyword evidence="3" id="KW-0067">ATP-binding</keyword>
<proteinExistence type="inferred from homology"/>
<keyword evidence="7" id="KW-1185">Reference proteome</keyword>
<gene>
    <name evidence="6" type="ORF">AADV58_17195</name>
</gene>
<reference evidence="6 7" key="1">
    <citation type="submission" date="2024-04" db="EMBL/GenBank/DDBJ databases">
        <title>Dissimilatory iodate-reducing microorganisms contribute to the enrichment of iodine in groundwater.</title>
        <authorList>
            <person name="Jiang Z."/>
        </authorList>
    </citation>
    <scope>NUCLEOTIDE SEQUENCE [LARGE SCALE GENOMIC DNA]</scope>
    <source>
        <strain evidence="6 7">NCP973</strain>
        <plasmid evidence="6 7">unnamed1</plasmid>
    </source>
</reference>
<evidence type="ECO:0000313" key="7">
    <source>
        <dbReference type="Proteomes" id="UP001479520"/>
    </source>
</evidence>
<geneLocation type="plasmid" evidence="6 7">
    <name>unnamed1</name>
</geneLocation>
<keyword evidence="6" id="KW-0614">Plasmid</keyword>
<evidence type="ECO:0000259" key="5">
    <source>
        <dbReference type="Pfam" id="PF19044"/>
    </source>
</evidence>
<dbReference type="InterPro" id="IPR027417">
    <property type="entry name" value="P-loop_NTPase"/>
</dbReference>
<dbReference type="InterPro" id="IPR043964">
    <property type="entry name" value="P-loop_TraG"/>
</dbReference>
<organism evidence="6 7">
    <name type="scientific">Azonexus hydrophilus</name>
    <dbReference type="NCBI Taxonomy" id="418702"/>
    <lineage>
        <taxon>Bacteria</taxon>
        <taxon>Pseudomonadati</taxon>
        <taxon>Pseudomonadota</taxon>
        <taxon>Betaproteobacteria</taxon>
        <taxon>Rhodocyclales</taxon>
        <taxon>Azonexaceae</taxon>
        <taxon>Azonexus</taxon>
    </lineage>
</organism>
<comment type="similarity">
    <text evidence="1">Belongs to the TrbE/VirB4 family.</text>
</comment>
<dbReference type="RefSeq" id="WP_341744804.1">
    <property type="nucleotide sequence ID" value="NZ_CP151407.1"/>
</dbReference>
<dbReference type="EMBL" id="CP151407">
    <property type="protein sequence ID" value="WZJ23492.1"/>
    <property type="molecule type" value="Genomic_DNA"/>
</dbReference>
<dbReference type="InterPro" id="IPR051162">
    <property type="entry name" value="T4SS_component"/>
</dbReference>
<evidence type="ECO:0000256" key="2">
    <source>
        <dbReference type="ARBA" id="ARBA00022741"/>
    </source>
</evidence>
<dbReference type="InterPro" id="IPR018145">
    <property type="entry name" value="CagE_TrbE_VirB_cntrl_dom"/>
</dbReference>
<dbReference type="Pfam" id="PF19044">
    <property type="entry name" value="P-loop_TraG"/>
    <property type="match status" value="1"/>
</dbReference>
<dbReference type="Pfam" id="PF03135">
    <property type="entry name" value="CagE_TrbE_VirB"/>
    <property type="match status" value="1"/>
</dbReference>
<dbReference type="CDD" id="cd01127">
    <property type="entry name" value="TrwB_TraG_TraD_VirD4"/>
    <property type="match status" value="1"/>
</dbReference>
<evidence type="ECO:0000256" key="3">
    <source>
        <dbReference type="ARBA" id="ARBA00022840"/>
    </source>
</evidence>
<dbReference type="SUPFAM" id="SSF52540">
    <property type="entry name" value="P-loop containing nucleoside triphosphate hydrolases"/>
    <property type="match status" value="1"/>
</dbReference>
<feature type="domain" description="CagE TrbE VirB component of type IV transporter system central" evidence="4">
    <location>
        <begin position="222"/>
        <end position="420"/>
    </location>
</feature>
<protein>
    <recommendedName>
        <fullName evidence="8">Type IV secretion system protein VirB4</fullName>
    </recommendedName>
</protein>
<dbReference type="Proteomes" id="UP001479520">
    <property type="component" value="Plasmid unnamed1"/>
</dbReference>
<evidence type="ECO:0000313" key="6">
    <source>
        <dbReference type="EMBL" id="WZJ23492.1"/>
    </source>
</evidence>
<dbReference type="Gene3D" id="3.40.50.300">
    <property type="entry name" value="P-loop containing nucleotide triphosphate hydrolases"/>
    <property type="match status" value="1"/>
</dbReference>